<dbReference type="AlphaFoldDB" id="A0A067M2M4"/>
<accession>A0A067M2M4</accession>
<dbReference type="HOGENOM" id="CLU_1120007_0_0_1"/>
<dbReference type="Pfam" id="PF20147">
    <property type="entry name" value="Crinkler"/>
    <property type="match status" value="1"/>
</dbReference>
<evidence type="ECO:0000256" key="1">
    <source>
        <dbReference type="ARBA" id="ARBA00004340"/>
    </source>
</evidence>
<comment type="subcellular location">
    <subcellularLocation>
        <location evidence="1">Host cell</location>
    </subcellularLocation>
    <subcellularLocation>
        <location evidence="2">Secreted</location>
    </subcellularLocation>
</comment>
<dbReference type="InParanoid" id="A0A067M2M4"/>
<dbReference type="EMBL" id="KL198154">
    <property type="protein sequence ID" value="KDQ06132.1"/>
    <property type="molecule type" value="Genomic_DNA"/>
</dbReference>
<evidence type="ECO:0000313" key="5">
    <source>
        <dbReference type="EMBL" id="KDQ06132.1"/>
    </source>
</evidence>
<evidence type="ECO:0000256" key="3">
    <source>
        <dbReference type="ARBA" id="ARBA00022525"/>
    </source>
</evidence>
<keyword evidence="3" id="KW-0964">Secreted</keyword>
<evidence type="ECO:0000313" key="6">
    <source>
        <dbReference type="Proteomes" id="UP000027195"/>
    </source>
</evidence>
<evidence type="ECO:0000256" key="2">
    <source>
        <dbReference type="ARBA" id="ARBA00004613"/>
    </source>
</evidence>
<keyword evidence="6" id="KW-1185">Reference proteome</keyword>
<dbReference type="InterPro" id="IPR045379">
    <property type="entry name" value="Crinkler_N"/>
</dbReference>
<dbReference type="GO" id="GO:0043657">
    <property type="term" value="C:host cell"/>
    <property type="evidence" value="ECO:0007669"/>
    <property type="project" value="UniProtKB-SubCell"/>
</dbReference>
<dbReference type="GO" id="GO:0005576">
    <property type="term" value="C:extracellular region"/>
    <property type="evidence" value="ECO:0007669"/>
    <property type="project" value="UniProtKB-SubCell"/>
</dbReference>
<feature type="domain" description="Crinkler effector protein N-terminal" evidence="4">
    <location>
        <begin position="4"/>
        <end position="113"/>
    </location>
</feature>
<dbReference type="Proteomes" id="UP000027195">
    <property type="component" value="Unassembled WGS sequence"/>
</dbReference>
<sequence length="248" mass="27754">MVLLFVAIEGEEEAISIEIAPGDMVAHLKKLVYRECEATKKPSIQITTCWKLDPPVIQDDYVAYSTQIGQITQDLHLPESKRTVETAKWMADSSRIEKHFPSEPQGGHVHVLMRTKGGAGLNLPTPPPLALYVIAQDEKAVLEIHIPPDSAVAALEDAVHRKRREKNLPPIQIDTCWKLDPPIPHNAELANNIKLRFLERSARRRLFPQEMFAARQLSEYFQPPLEGGCVHVFVEPGMSCVPSFAITA</sequence>
<gene>
    <name evidence="5" type="ORF">BOTBODRAFT_265433</name>
</gene>
<protein>
    <recommendedName>
        <fullName evidence="4">Crinkler effector protein N-terminal domain-containing protein</fullName>
    </recommendedName>
</protein>
<evidence type="ECO:0000259" key="4">
    <source>
        <dbReference type="Pfam" id="PF20147"/>
    </source>
</evidence>
<proteinExistence type="predicted"/>
<reference evidence="6" key="1">
    <citation type="journal article" date="2014" name="Proc. Natl. Acad. Sci. U.S.A.">
        <title>Extensive sampling of basidiomycete genomes demonstrates inadequacy of the white-rot/brown-rot paradigm for wood decay fungi.</title>
        <authorList>
            <person name="Riley R."/>
            <person name="Salamov A.A."/>
            <person name="Brown D.W."/>
            <person name="Nagy L.G."/>
            <person name="Floudas D."/>
            <person name="Held B.W."/>
            <person name="Levasseur A."/>
            <person name="Lombard V."/>
            <person name="Morin E."/>
            <person name="Otillar R."/>
            <person name="Lindquist E.A."/>
            <person name="Sun H."/>
            <person name="LaButti K.M."/>
            <person name="Schmutz J."/>
            <person name="Jabbour D."/>
            <person name="Luo H."/>
            <person name="Baker S.E."/>
            <person name="Pisabarro A.G."/>
            <person name="Walton J.D."/>
            <person name="Blanchette R.A."/>
            <person name="Henrissat B."/>
            <person name="Martin F."/>
            <person name="Cullen D."/>
            <person name="Hibbett D.S."/>
            <person name="Grigoriev I.V."/>
        </authorList>
    </citation>
    <scope>NUCLEOTIDE SEQUENCE [LARGE SCALE GENOMIC DNA]</scope>
    <source>
        <strain evidence="6">FD-172 SS1</strain>
    </source>
</reference>
<organism evidence="5 6">
    <name type="scientific">Botryobasidium botryosum (strain FD-172 SS1)</name>
    <dbReference type="NCBI Taxonomy" id="930990"/>
    <lineage>
        <taxon>Eukaryota</taxon>
        <taxon>Fungi</taxon>
        <taxon>Dikarya</taxon>
        <taxon>Basidiomycota</taxon>
        <taxon>Agaricomycotina</taxon>
        <taxon>Agaricomycetes</taxon>
        <taxon>Cantharellales</taxon>
        <taxon>Botryobasidiaceae</taxon>
        <taxon>Botryobasidium</taxon>
    </lineage>
</organism>
<name>A0A067M2M4_BOTB1</name>